<comment type="caution">
    <text evidence="1">The sequence shown here is derived from an EMBL/GenBank/DDBJ whole genome shotgun (WGS) entry which is preliminary data.</text>
</comment>
<dbReference type="AlphaFoldDB" id="A0A834XPS2"/>
<reference evidence="1 2" key="1">
    <citation type="submission" date="2020-08" db="EMBL/GenBank/DDBJ databases">
        <title>Aphidius gifuensis genome sequencing and assembly.</title>
        <authorList>
            <person name="Du Z."/>
        </authorList>
    </citation>
    <scope>NUCLEOTIDE SEQUENCE [LARGE SCALE GENOMIC DNA]</scope>
    <source>
        <strain evidence="1">YNYX2018</strain>
        <tissue evidence="1">Adults</tissue>
    </source>
</reference>
<organism evidence="1 2">
    <name type="scientific">Aphidius gifuensis</name>
    <name type="common">Parasitoid wasp</name>
    <dbReference type="NCBI Taxonomy" id="684658"/>
    <lineage>
        <taxon>Eukaryota</taxon>
        <taxon>Metazoa</taxon>
        <taxon>Ecdysozoa</taxon>
        <taxon>Arthropoda</taxon>
        <taxon>Hexapoda</taxon>
        <taxon>Insecta</taxon>
        <taxon>Pterygota</taxon>
        <taxon>Neoptera</taxon>
        <taxon>Endopterygota</taxon>
        <taxon>Hymenoptera</taxon>
        <taxon>Apocrita</taxon>
        <taxon>Ichneumonoidea</taxon>
        <taxon>Braconidae</taxon>
        <taxon>Aphidiinae</taxon>
        <taxon>Aphidius</taxon>
    </lineage>
</organism>
<dbReference type="EMBL" id="JACMRX010000004">
    <property type="protein sequence ID" value="KAF7991198.1"/>
    <property type="molecule type" value="Genomic_DNA"/>
</dbReference>
<dbReference type="Proteomes" id="UP000639338">
    <property type="component" value="Unassembled WGS sequence"/>
</dbReference>
<evidence type="ECO:0000313" key="1">
    <source>
        <dbReference type="EMBL" id="KAF7991198.1"/>
    </source>
</evidence>
<protein>
    <submittedName>
        <fullName evidence="1">Uncharacterized protein</fullName>
    </submittedName>
</protein>
<accession>A0A834XPS2</accession>
<sequence>MMKMVMGLDFSKLFRDTTILNKQRMKSRDLRGIRPEKLSTAIRYGKRGEYIKQTSENINNNYPHFIDKFSIYWIMKKTKDHQEYIKKLEKVYFKKKDKYSGTSSNDLLNSIKISIT</sequence>
<keyword evidence="2" id="KW-1185">Reference proteome</keyword>
<name>A0A834XPS2_APHGI</name>
<gene>
    <name evidence="1" type="ORF">HCN44_002760</name>
</gene>
<proteinExistence type="predicted"/>
<evidence type="ECO:0000313" key="2">
    <source>
        <dbReference type="Proteomes" id="UP000639338"/>
    </source>
</evidence>